<reference evidence="2 3" key="1">
    <citation type="submission" date="2018-01" db="EMBL/GenBank/DDBJ databases">
        <title>Bacillus asahii Genome sequencing and assembly.</title>
        <authorList>
            <person name="Jiang H."/>
            <person name="Feng Y."/>
            <person name="Zhao F."/>
            <person name="Lin X."/>
        </authorList>
    </citation>
    <scope>NUCLEOTIDE SEQUENCE [LARGE SCALE GENOMIC DNA]</scope>
    <source>
        <strain evidence="2 3">OM18</strain>
    </source>
</reference>
<feature type="region of interest" description="Disordered" evidence="1">
    <location>
        <begin position="1"/>
        <end position="50"/>
    </location>
</feature>
<evidence type="ECO:0000313" key="2">
    <source>
        <dbReference type="EMBL" id="AZV43904.1"/>
    </source>
</evidence>
<accession>A0A3Q9RKL6</accession>
<dbReference type="Proteomes" id="UP000283095">
    <property type="component" value="Chromosome"/>
</dbReference>
<dbReference type="EMBL" id="CP026095">
    <property type="protein sequence ID" value="AZV43904.1"/>
    <property type="molecule type" value="Genomic_DNA"/>
</dbReference>
<name>A0A3Q9RKL6_9BACI</name>
<sequence length="50" mass="5297">MQKGQKSPNNNLNITSDLISGEPNKSMPSEANRVPAGTVGQKDGNKTKLT</sequence>
<feature type="compositionally biased region" description="Polar residues" evidence="1">
    <location>
        <begin position="1"/>
        <end position="18"/>
    </location>
</feature>
<protein>
    <submittedName>
        <fullName evidence="2">Uncharacterized protein</fullName>
    </submittedName>
</protein>
<dbReference type="RefSeq" id="WP_164853255.1">
    <property type="nucleotide sequence ID" value="NZ_CP026095.1"/>
</dbReference>
<dbReference type="AlphaFoldDB" id="A0A3Q9RKL6"/>
<dbReference type="KEGG" id="pasa:BAOM_3295"/>
<proteinExistence type="predicted"/>
<organism evidence="2 3">
    <name type="scientific">Peribacillus asahii</name>
    <dbReference type="NCBI Taxonomy" id="228899"/>
    <lineage>
        <taxon>Bacteria</taxon>
        <taxon>Bacillati</taxon>
        <taxon>Bacillota</taxon>
        <taxon>Bacilli</taxon>
        <taxon>Bacillales</taxon>
        <taxon>Bacillaceae</taxon>
        <taxon>Peribacillus</taxon>
    </lineage>
</organism>
<evidence type="ECO:0000256" key="1">
    <source>
        <dbReference type="SAM" id="MobiDB-lite"/>
    </source>
</evidence>
<gene>
    <name evidence="2" type="ORF">BAOM_3295</name>
</gene>
<evidence type="ECO:0000313" key="3">
    <source>
        <dbReference type="Proteomes" id="UP000283095"/>
    </source>
</evidence>